<proteinExistence type="predicted"/>
<reference evidence="1" key="1">
    <citation type="submission" date="2018-11" db="EMBL/GenBank/DDBJ databases">
        <title>The sequence and de novo assembly of Larimichthys crocea genome using PacBio and Hi-C technologies.</title>
        <authorList>
            <person name="Xu P."/>
            <person name="Chen B."/>
            <person name="Zhou Z."/>
            <person name="Ke Q."/>
            <person name="Wu Y."/>
            <person name="Bai H."/>
            <person name="Pu F."/>
        </authorList>
    </citation>
    <scope>NUCLEOTIDE SEQUENCE</scope>
    <source>
        <tissue evidence="1">Muscle</tissue>
    </source>
</reference>
<comment type="caution">
    <text evidence="1">The sequence shown here is derived from an EMBL/GenBank/DDBJ whole genome shotgun (WGS) entry which is preliminary data.</text>
</comment>
<accession>A0ACD3QYI5</accession>
<protein>
    <submittedName>
        <fullName evidence="1">Uncharacterized protein</fullName>
    </submittedName>
</protein>
<evidence type="ECO:0000313" key="1">
    <source>
        <dbReference type="EMBL" id="TMS12192.1"/>
    </source>
</evidence>
<dbReference type="Proteomes" id="UP000793456">
    <property type="component" value="Chromosome XII"/>
</dbReference>
<dbReference type="EMBL" id="CM011685">
    <property type="protein sequence ID" value="TMS12192.1"/>
    <property type="molecule type" value="Genomic_DNA"/>
</dbReference>
<gene>
    <name evidence="1" type="ORF">E3U43_017150</name>
</gene>
<evidence type="ECO:0000313" key="2">
    <source>
        <dbReference type="Proteomes" id="UP000793456"/>
    </source>
</evidence>
<organism evidence="1 2">
    <name type="scientific">Larimichthys crocea</name>
    <name type="common">Large yellow croaker</name>
    <name type="synonym">Pseudosciaena crocea</name>
    <dbReference type="NCBI Taxonomy" id="215358"/>
    <lineage>
        <taxon>Eukaryota</taxon>
        <taxon>Metazoa</taxon>
        <taxon>Chordata</taxon>
        <taxon>Craniata</taxon>
        <taxon>Vertebrata</taxon>
        <taxon>Euteleostomi</taxon>
        <taxon>Actinopterygii</taxon>
        <taxon>Neopterygii</taxon>
        <taxon>Teleostei</taxon>
        <taxon>Neoteleostei</taxon>
        <taxon>Acanthomorphata</taxon>
        <taxon>Eupercaria</taxon>
        <taxon>Sciaenidae</taxon>
        <taxon>Larimichthys</taxon>
    </lineage>
</organism>
<sequence length="133" mass="14931">MNEKLHDLNQSHHLNALSLLCMKVTLISNNLPIHAACEQTAKKPRDHVNIITDKAVHYHLKSQGVLDSSRWSENIDAILLYHIKFKNRLTGLPEEEMKGSRGGRKGSTQGGKVEKRGKCSGRRKVGCYVLVFS</sequence>
<keyword evidence="2" id="KW-1185">Reference proteome</keyword>
<name>A0ACD3QYI5_LARCR</name>